<proteinExistence type="predicted"/>
<feature type="compositionally biased region" description="Basic residues" evidence="1">
    <location>
        <begin position="129"/>
        <end position="142"/>
    </location>
</feature>
<accession>A0A9W8IXB5</accession>
<name>A0A9W8IXB5_9AGAR</name>
<organism evidence="2 3">
    <name type="scientific">Candolleomyces eurysporus</name>
    <dbReference type="NCBI Taxonomy" id="2828524"/>
    <lineage>
        <taxon>Eukaryota</taxon>
        <taxon>Fungi</taxon>
        <taxon>Dikarya</taxon>
        <taxon>Basidiomycota</taxon>
        <taxon>Agaricomycotina</taxon>
        <taxon>Agaricomycetes</taxon>
        <taxon>Agaricomycetidae</taxon>
        <taxon>Agaricales</taxon>
        <taxon>Agaricineae</taxon>
        <taxon>Psathyrellaceae</taxon>
        <taxon>Candolleomyces</taxon>
    </lineage>
</organism>
<dbReference type="OrthoDB" id="6105938at2759"/>
<protein>
    <submittedName>
        <fullName evidence="2">Uncharacterized protein</fullName>
    </submittedName>
</protein>
<dbReference type="Proteomes" id="UP001140091">
    <property type="component" value="Unassembled WGS sequence"/>
</dbReference>
<dbReference type="AlphaFoldDB" id="A0A9W8IXB5"/>
<gene>
    <name evidence="2" type="ORF">H1R20_g12025</name>
</gene>
<dbReference type="PANTHER" id="PTHR38846:SF1">
    <property type="entry name" value="C3H1-TYPE DOMAIN-CONTAINING PROTEIN"/>
    <property type="match status" value="1"/>
</dbReference>
<evidence type="ECO:0000313" key="3">
    <source>
        <dbReference type="Proteomes" id="UP001140091"/>
    </source>
</evidence>
<feature type="region of interest" description="Disordered" evidence="1">
    <location>
        <begin position="126"/>
        <end position="152"/>
    </location>
</feature>
<keyword evidence="3" id="KW-1185">Reference proteome</keyword>
<evidence type="ECO:0000256" key="1">
    <source>
        <dbReference type="SAM" id="MobiDB-lite"/>
    </source>
</evidence>
<sequence>MSWRRDNPEQEKAYEKFRDALVIEFNKNYGTDANDLKSWKTLCDAVGINPIPDNLAEARRAMLGVHVNLVDLTCRIGQSEIPIFATEKELSEYTLDTNKIFPRENIHSGSLLKELLRHIFNPNAARGRGSGRYRHSRSKASRKAPPAMTTSG</sequence>
<dbReference type="EMBL" id="JANBPK010001196">
    <property type="protein sequence ID" value="KAJ2925076.1"/>
    <property type="molecule type" value="Genomic_DNA"/>
</dbReference>
<reference evidence="2" key="1">
    <citation type="submission" date="2022-06" db="EMBL/GenBank/DDBJ databases">
        <title>Genome Sequence of Candolleomyces eurysporus.</title>
        <authorList>
            <person name="Buettner E."/>
        </authorList>
    </citation>
    <scope>NUCLEOTIDE SEQUENCE</scope>
    <source>
        <strain evidence="2">VTCC 930004</strain>
    </source>
</reference>
<comment type="caution">
    <text evidence="2">The sequence shown here is derived from an EMBL/GenBank/DDBJ whole genome shotgun (WGS) entry which is preliminary data.</text>
</comment>
<dbReference type="PANTHER" id="PTHR38846">
    <property type="entry name" value="C3H1-TYPE DOMAIN-CONTAINING PROTEIN"/>
    <property type="match status" value="1"/>
</dbReference>
<evidence type="ECO:0000313" key="2">
    <source>
        <dbReference type="EMBL" id="KAJ2925076.1"/>
    </source>
</evidence>
<feature type="non-terminal residue" evidence="2">
    <location>
        <position position="152"/>
    </location>
</feature>